<comment type="catalytic activity">
    <reaction evidence="7 8">
        <text>1D-myo-inositol 1,3,4,6-tetrakisphosphate + ATP = 1D-myo-inositol 1,3,4,5,6-pentakisphosphate + ADP + H(+)</text>
        <dbReference type="Rhea" id="RHEA:12717"/>
        <dbReference type="ChEBI" id="CHEBI:15378"/>
        <dbReference type="ChEBI" id="CHEBI:30616"/>
        <dbReference type="ChEBI" id="CHEBI:57660"/>
        <dbReference type="ChEBI" id="CHEBI:57733"/>
        <dbReference type="ChEBI" id="CHEBI:456216"/>
        <dbReference type="EC" id="2.7.1.140"/>
    </reaction>
</comment>
<keyword evidence="10" id="KW-1185">Reference proteome</keyword>
<dbReference type="Gramene" id="GBG87031">
    <property type="protein sequence ID" value="GBG87031"/>
    <property type="gene ID" value="CBR_g44488"/>
</dbReference>
<dbReference type="EC" id="2.7.1.151" evidence="8"/>
<dbReference type="GO" id="GO:0005634">
    <property type="term" value="C:nucleus"/>
    <property type="evidence" value="ECO:0007669"/>
    <property type="project" value="TreeGrafter"/>
</dbReference>
<reference evidence="9 10" key="1">
    <citation type="journal article" date="2018" name="Cell">
        <title>The Chara Genome: Secondary Complexity and Implications for Plant Terrestrialization.</title>
        <authorList>
            <person name="Nishiyama T."/>
            <person name="Sakayama H."/>
            <person name="Vries J.D."/>
            <person name="Buschmann H."/>
            <person name="Saint-Marcoux D."/>
            <person name="Ullrich K.K."/>
            <person name="Haas F.B."/>
            <person name="Vanderstraeten L."/>
            <person name="Becker D."/>
            <person name="Lang D."/>
            <person name="Vosolsobe S."/>
            <person name="Rombauts S."/>
            <person name="Wilhelmsson P.K.I."/>
            <person name="Janitza P."/>
            <person name="Kern R."/>
            <person name="Heyl A."/>
            <person name="Rumpler F."/>
            <person name="Villalobos L.I.A.C."/>
            <person name="Clay J.M."/>
            <person name="Skokan R."/>
            <person name="Toyoda A."/>
            <person name="Suzuki Y."/>
            <person name="Kagoshima H."/>
            <person name="Schijlen E."/>
            <person name="Tajeshwar N."/>
            <person name="Catarino B."/>
            <person name="Hetherington A.J."/>
            <person name="Saltykova A."/>
            <person name="Bonnot C."/>
            <person name="Breuninger H."/>
            <person name="Symeonidi A."/>
            <person name="Radhakrishnan G.V."/>
            <person name="Van Nieuwerburgh F."/>
            <person name="Deforce D."/>
            <person name="Chang C."/>
            <person name="Karol K.G."/>
            <person name="Hedrich R."/>
            <person name="Ulvskov P."/>
            <person name="Glockner G."/>
            <person name="Delwiche C.F."/>
            <person name="Petrasek J."/>
            <person name="Van de Peer Y."/>
            <person name="Friml J."/>
            <person name="Beilby M."/>
            <person name="Dolan L."/>
            <person name="Kohara Y."/>
            <person name="Sugano S."/>
            <person name="Fujiyama A."/>
            <person name="Delaux P.-M."/>
            <person name="Quint M."/>
            <person name="TheiBen G."/>
            <person name="Hagemann M."/>
            <person name="Harholt J."/>
            <person name="Dunand C."/>
            <person name="Zachgo S."/>
            <person name="Langdale J."/>
            <person name="Maumus F."/>
            <person name="Straeten D.V.D."/>
            <person name="Gould S.B."/>
            <person name="Rensing S.A."/>
        </authorList>
    </citation>
    <scope>NUCLEOTIDE SEQUENCE [LARGE SCALE GENOMIC DNA]</scope>
    <source>
        <strain evidence="9 10">S276</strain>
    </source>
</reference>
<evidence type="ECO:0000313" key="10">
    <source>
        <dbReference type="Proteomes" id="UP000265515"/>
    </source>
</evidence>
<dbReference type="InterPro" id="IPR038286">
    <property type="entry name" value="IPK_sf"/>
</dbReference>
<dbReference type="STRING" id="69332.A0A388LXQ0"/>
<dbReference type="OrthoDB" id="5958943at2759"/>
<dbReference type="SUPFAM" id="SSF56104">
    <property type="entry name" value="SAICAR synthase-like"/>
    <property type="match status" value="1"/>
</dbReference>
<comment type="caution">
    <text evidence="9">The sequence shown here is derived from an EMBL/GenBank/DDBJ whole genome shotgun (WGS) entry which is preliminary data.</text>
</comment>
<dbReference type="PANTHER" id="PTHR12400:SF51">
    <property type="entry name" value="INOSITOL POLYPHOSPHATE MULTIKINASE"/>
    <property type="match status" value="1"/>
</dbReference>
<dbReference type="Proteomes" id="UP000265515">
    <property type="component" value="Unassembled WGS sequence"/>
</dbReference>
<dbReference type="Pfam" id="PF03770">
    <property type="entry name" value="IPK"/>
    <property type="match status" value="1"/>
</dbReference>
<name>A0A388LXQ0_CHABU</name>
<keyword evidence="2 8" id="KW-0808">Transferase</keyword>
<evidence type="ECO:0000256" key="6">
    <source>
        <dbReference type="ARBA" id="ARBA00036164"/>
    </source>
</evidence>
<evidence type="ECO:0000256" key="1">
    <source>
        <dbReference type="ARBA" id="ARBA00007374"/>
    </source>
</evidence>
<evidence type="ECO:0000256" key="8">
    <source>
        <dbReference type="RuleBase" id="RU363090"/>
    </source>
</evidence>
<comment type="similarity">
    <text evidence="1 8">Belongs to the inositol phosphokinase (IPK) family.</text>
</comment>
<dbReference type="EC" id="2.7.1.140" evidence="8"/>
<protein>
    <recommendedName>
        <fullName evidence="8">Inositol polyphosphate multikinase</fullName>
        <ecNumber evidence="8">2.7.1.140</ecNumber>
        <ecNumber evidence="8">2.7.1.151</ecNumber>
    </recommendedName>
</protein>
<dbReference type="GO" id="GO:0005737">
    <property type="term" value="C:cytoplasm"/>
    <property type="evidence" value="ECO:0007669"/>
    <property type="project" value="TreeGrafter"/>
</dbReference>
<sequence length="204" mass="22933">MIGKRTWHFGETEAQIQKSIKRDTGTTQESLGFRICGMQVFQPPRGEVWEPERRQGKLVTDKTMQRILKGFASSNYGWWEVSDSDCPEPNGALVEEVYGGERGVIAQLKELEKWFQTQTHFHFYSSSVLIIYDGIPEPADAGVTGDHPPDGRRRKRKVSVHLIDFAHVVNGGGSVDVNFLHGLQSLICQLTAVLESYRQLSCPA</sequence>
<evidence type="ECO:0000256" key="7">
    <source>
        <dbReference type="ARBA" id="ARBA00036525"/>
    </source>
</evidence>
<dbReference type="GO" id="GO:0008440">
    <property type="term" value="F:inositol-1,4,5-trisphosphate 3-kinase activity"/>
    <property type="evidence" value="ECO:0007669"/>
    <property type="project" value="TreeGrafter"/>
</dbReference>
<dbReference type="AlphaFoldDB" id="A0A388LXQ0"/>
<dbReference type="Gene3D" id="3.30.470.160">
    <property type="entry name" value="Inositol polyphosphate kinase"/>
    <property type="match status" value="1"/>
</dbReference>
<comment type="function">
    <text evidence="8">Inositol phosphate kinase with a broad substrate specificity.</text>
</comment>
<gene>
    <name evidence="9" type="ORF">CBR_g44488</name>
</gene>
<evidence type="ECO:0000256" key="3">
    <source>
        <dbReference type="ARBA" id="ARBA00022741"/>
    </source>
</evidence>
<evidence type="ECO:0000256" key="4">
    <source>
        <dbReference type="ARBA" id="ARBA00022777"/>
    </source>
</evidence>
<dbReference type="EMBL" id="BFEA01000591">
    <property type="protein sequence ID" value="GBG87031.1"/>
    <property type="molecule type" value="Genomic_DNA"/>
</dbReference>
<evidence type="ECO:0000256" key="5">
    <source>
        <dbReference type="ARBA" id="ARBA00022840"/>
    </source>
</evidence>
<keyword evidence="3 8" id="KW-0547">Nucleotide-binding</keyword>
<evidence type="ECO:0000313" key="9">
    <source>
        <dbReference type="EMBL" id="GBG87031.1"/>
    </source>
</evidence>
<evidence type="ECO:0000256" key="2">
    <source>
        <dbReference type="ARBA" id="ARBA00022679"/>
    </source>
</evidence>
<dbReference type="GO" id="GO:0005524">
    <property type="term" value="F:ATP binding"/>
    <property type="evidence" value="ECO:0007669"/>
    <property type="project" value="UniProtKB-KW"/>
</dbReference>
<dbReference type="PANTHER" id="PTHR12400">
    <property type="entry name" value="INOSITOL POLYPHOSPHATE KINASE"/>
    <property type="match status" value="1"/>
</dbReference>
<keyword evidence="4 8" id="KW-0418">Kinase</keyword>
<dbReference type="InterPro" id="IPR005522">
    <property type="entry name" value="IPK"/>
</dbReference>
<comment type="catalytic activity">
    <reaction evidence="6 8">
        <text>1D-myo-inositol 1,4,5-trisphosphate + 2 ATP = 1D-myo-inositol 1,3,4,5,6-pentakisphosphate + 2 ADP + 2 H(+)</text>
        <dbReference type="Rhea" id="RHEA:32359"/>
        <dbReference type="ChEBI" id="CHEBI:15378"/>
        <dbReference type="ChEBI" id="CHEBI:30616"/>
        <dbReference type="ChEBI" id="CHEBI:57733"/>
        <dbReference type="ChEBI" id="CHEBI:203600"/>
        <dbReference type="ChEBI" id="CHEBI:456216"/>
        <dbReference type="EC" id="2.7.1.151"/>
    </reaction>
</comment>
<proteinExistence type="inferred from homology"/>
<dbReference type="GO" id="GO:0047326">
    <property type="term" value="F:inositol-1,3,4,6-tetrakisphosphate 5-kinase activity"/>
    <property type="evidence" value="ECO:0007669"/>
    <property type="project" value="RHEA"/>
</dbReference>
<organism evidence="9 10">
    <name type="scientific">Chara braunii</name>
    <name type="common">Braun's stonewort</name>
    <dbReference type="NCBI Taxonomy" id="69332"/>
    <lineage>
        <taxon>Eukaryota</taxon>
        <taxon>Viridiplantae</taxon>
        <taxon>Streptophyta</taxon>
        <taxon>Charophyceae</taxon>
        <taxon>Charales</taxon>
        <taxon>Characeae</taxon>
        <taxon>Chara</taxon>
    </lineage>
</organism>
<keyword evidence="5 8" id="KW-0067">ATP-binding</keyword>
<dbReference type="GO" id="GO:0032958">
    <property type="term" value="P:inositol phosphate biosynthetic process"/>
    <property type="evidence" value="ECO:0007669"/>
    <property type="project" value="InterPro"/>
</dbReference>
<accession>A0A388LXQ0</accession>